<evidence type="ECO:0000313" key="2">
    <source>
        <dbReference type="Proteomes" id="UP000479000"/>
    </source>
</evidence>
<sequence length="62" mass="7265">MNQNCERSGGEFQGFVEMDARHYFQNAIIKALIRKSDMLNYLKHSVDTRKVSRLSPEKLHIL</sequence>
<feature type="non-terminal residue" evidence="1">
    <location>
        <position position="62"/>
    </location>
</feature>
<gene>
    <name evidence="1" type="ORF">NTEN_LOCUS15010</name>
</gene>
<dbReference type="AlphaFoldDB" id="A0A6H5H208"/>
<dbReference type="Proteomes" id="UP000479000">
    <property type="component" value="Unassembled WGS sequence"/>
</dbReference>
<organism evidence="1 2">
    <name type="scientific">Nesidiocoris tenuis</name>
    <dbReference type="NCBI Taxonomy" id="355587"/>
    <lineage>
        <taxon>Eukaryota</taxon>
        <taxon>Metazoa</taxon>
        <taxon>Ecdysozoa</taxon>
        <taxon>Arthropoda</taxon>
        <taxon>Hexapoda</taxon>
        <taxon>Insecta</taxon>
        <taxon>Pterygota</taxon>
        <taxon>Neoptera</taxon>
        <taxon>Paraneoptera</taxon>
        <taxon>Hemiptera</taxon>
        <taxon>Heteroptera</taxon>
        <taxon>Panheteroptera</taxon>
        <taxon>Cimicomorpha</taxon>
        <taxon>Miridae</taxon>
        <taxon>Dicyphina</taxon>
        <taxon>Nesidiocoris</taxon>
    </lineage>
</organism>
<proteinExistence type="predicted"/>
<keyword evidence="2" id="KW-1185">Reference proteome</keyword>
<reference evidence="1 2" key="1">
    <citation type="submission" date="2020-02" db="EMBL/GenBank/DDBJ databases">
        <authorList>
            <person name="Ferguson B K."/>
        </authorList>
    </citation>
    <scope>NUCLEOTIDE SEQUENCE [LARGE SCALE GENOMIC DNA]</scope>
</reference>
<evidence type="ECO:0000313" key="1">
    <source>
        <dbReference type="EMBL" id="CAB0009939.1"/>
    </source>
</evidence>
<name>A0A6H5H208_9HEMI</name>
<accession>A0A6H5H208</accession>
<dbReference type="EMBL" id="CADCXU010022506">
    <property type="protein sequence ID" value="CAB0009939.1"/>
    <property type="molecule type" value="Genomic_DNA"/>
</dbReference>
<protein>
    <submittedName>
        <fullName evidence="1">Uncharacterized protein</fullName>
    </submittedName>
</protein>